<reference evidence="7 8" key="1">
    <citation type="journal article" date="2011" name="J. Gen. Appl. Microbiol.">
        <title>Draft genome sequencing of the enigmatic basidiomycete Mixia osmundae.</title>
        <authorList>
            <person name="Nishida H."/>
            <person name="Nagatsuka Y."/>
            <person name="Sugiyama J."/>
        </authorList>
    </citation>
    <scope>NUCLEOTIDE SEQUENCE [LARGE SCALE GENOMIC DNA]</scope>
    <source>
        <strain evidence="8">CBS 9802 / IAM 14324 / JCM 22182 / KY 12970</strain>
    </source>
</reference>
<dbReference type="GO" id="GO:0046872">
    <property type="term" value="F:metal ion binding"/>
    <property type="evidence" value="ECO:0007669"/>
    <property type="project" value="UniProtKB-KW"/>
</dbReference>
<proteinExistence type="inferred from homology"/>
<evidence type="ECO:0000256" key="5">
    <source>
        <dbReference type="SAM" id="MobiDB-lite"/>
    </source>
</evidence>
<dbReference type="SUPFAM" id="SSF53955">
    <property type="entry name" value="Lysozyme-like"/>
    <property type="match status" value="1"/>
</dbReference>
<feature type="domain" description="CENP-V/GFA" evidence="6">
    <location>
        <begin position="79"/>
        <end position="212"/>
    </location>
</feature>
<gene>
    <name evidence="7" type="primary">Mo01688</name>
    <name evidence="7" type="ORF">E5Q_01688</name>
</gene>
<dbReference type="Pfam" id="PF01464">
    <property type="entry name" value="SLT"/>
    <property type="match status" value="1"/>
</dbReference>
<dbReference type="OrthoDB" id="2537480at2759"/>
<dbReference type="Pfam" id="PF04828">
    <property type="entry name" value="GFA"/>
    <property type="match status" value="1"/>
</dbReference>
<keyword evidence="3" id="KW-0862">Zinc</keyword>
<reference evidence="7 8" key="2">
    <citation type="journal article" date="2012" name="Open Biol.">
        <title>Characteristics of nucleosomes and linker DNA regions on the genome of the basidiomycete Mixia osmundae revealed by mono- and dinucleosome mapping.</title>
        <authorList>
            <person name="Nishida H."/>
            <person name="Kondo S."/>
            <person name="Matsumoto T."/>
            <person name="Suzuki Y."/>
            <person name="Yoshikawa H."/>
            <person name="Taylor T.D."/>
            <person name="Sugiyama J."/>
        </authorList>
    </citation>
    <scope>NUCLEOTIDE SEQUENCE [LARGE SCALE GENOMIC DNA]</scope>
    <source>
        <strain evidence="8">CBS 9802 / IAM 14324 / JCM 22182 / KY 12970</strain>
    </source>
</reference>
<evidence type="ECO:0000259" key="6">
    <source>
        <dbReference type="PROSITE" id="PS51891"/>
    </source>
</evidence>
<dbReference type="Gene3D" id="3.90.1590.10">
    <property type="entry name" value="glutathione-dependent formaldehyde- activating enzyme (gfa)"/>
    <property type="match status" value="1"/>
</dbReference>
<feature type="compositionally biased region" description="Basic and acidic residues" evidence="5">
    <location>
        <begin position="243"/>
        <end position="260"/>
    </location>
</feature>
<dbReference type="PANTHER" id="PTHR33337">
    <property type="entry name" value="GFA DOMAIN-CONTAINING PROTEIN"/>
    <property type="match status" value="1"/>
</dbReference>
<dbReference type="Proteomes" id="UP000009131">
    <property type="component" value="Unassembled WGS sequence"/>
</dbReference>
<dbReference type="SUPFAM" id="SSF51316">
    <property type="entry name" value="Mss4-like"/>
    <property type="match status" value="1"/>
</dbReference>
<evidence type="ECO:0000256" key="2">
    <source>
        <dbReference type="ARBA" id="ARBA00022723"/>
    </source>
</evidence>
<keyword evidence="2" id="KW-0479">Metal-binding</keyword>
<feature type="compositionally biased region" description="Basic residues" evidence="5">
    <location>
        <begin position="326"/>
        <end position="359"/>
    </location>
</feature>
<evidence type="ECO:0000256" key="3">
    <source>
        <dbReference type="ARBA" id="ARBA00022833"/>
    </source>
</evidence>
<dbReference type="InterPro" id="IPR006913">
    <property type="entry name" value="CENP-V/GFA"/>
</dbReference>
<dbReference type="InParanoid" id="G7DWT6"/>
<dbReference type="InterPro" id="IPR023346">
    <property type="entry name" value="Lysozyme-like_dom_sf"/>
</dbReference>
<dbReference type="PANTHER" id="PTHR33337:SF40">
    <property type="entry name" value="CENP-V_GFA DOMAIN-CONTAINING PROTEIN-RELATED"/>
    <property type="match status" value="1"/>
</dbReference>
<accession>G7DWT6</accession>
<dbReference type="RefSeq" id="XP_014566721.1">
    <property type="nucleotide sequence ID" value="XM_014711235.1"/>
</dbReference>
<dbReference type="eggNOG" id="ENOG502RZDF">
    <property type="taxonomic scope" value="Eukaryota"/>
</dbReference>
<dbReference type="InterPro" id="IPR011057">
    <property type="entry name" value="Mss4-like_sf"/>
</dbReference>
<evidence type="ECO:0000256" key="4">
    <source>
        <dbReference type="ARBA" id="ARBA00023239"/>
    </source>
</evidence>
<keyword evidence="4" id="KW-0456">Lyase</keyword>
<evidence type="ECO:0000313" key="7">
    <source>
        <dbReference type="EMBL" id="GAA95033.1"/>
    </source>
</evidence>
<feature type="compositionally biased region" description="Basic and acidic residues" evidence="5">
    <location>
        <begin position="8"/>
        <end position="29"/>
    </location>
</feature>
<organism evidence="7 8">
    <name type="scientific">Mixia osmundae (strain CBS 9802 / IAM 14324 / JCM 22182 / KY 12970)</name>
    <dbReference type="NCBI Taxonomy" id="764103"/>
    <lineage>
        <taxon>Eukaryota</taxon>
        <taxon>Fungi</taxon>
        <taxon>Dikarya</taxon>
        <taxon>Basidiomycota</taxon>
        <taxon>Pucciniomycotina</taxon>
        <taxon>Mixiomycetes</taxon>
        <taxon>Mixiales</taxon>
        <taxon>Mixiaceae</taxon>
        <taxon>Mixia</taxon>
    </lineage>
</organism>
<evidence type="ECO:0000313" key="8">
    <source>
        <dbReference type="Proteomes" id="UP000009131"/>
    </source>
</evidence>
<dbReference type="GO" id="GO:0016846">
    <property type="term" value="F:carbon-sulfur lyase activity"/>
    <property type="evidence" value="ECO:0007669"/>
    <property type="project" value="InterPro"/>
</dbReference>
<dbReference type="RefSeq" id="XP_014564751.1">
    <property type="nucleotide sequence ID" value="XM_014709265.1"/>
</dbReference>
<evidence type="ECO:0000256" key="1">
    <source>
        <dbReference type="ARBA" id="ARBA00005495"/>
    </source>
</evidence>
<sequence>MAGQKVPRTKEHATKVQDALDKSKDKDLPDGENALTDIGTGWEGSPDIPSKDGGDSETDFMSKPPYKWESTGDKFKVKYTSSCWCGNVGFEFSQDPLSSKCCHCHDCQRLHGAPFQHAVIFPKAAVRLSKNEGESLDFFSTEKKKSIHYVPCKVACTNCRSPMFDEGRSTMIAYPGTFKFKDGKLPASFHPSCHIFYSQRTMDLADGLPKWSGMKNKSELLGEDACEVTEKHIMGSQRPGKRQKSESSPRRELGQTDSNKRNRIPPHLSWTQTRTLFHNHHIQLTRSHLFTPLSDKRLAILVAVALAIVAPVSVNAQECEMEVSTHKSHHHKHKHSHHRHAKHHKQKVMKKKTKSKKAAAKGSVVDSLTTANSKAVSKSKSKSKSNSTSSSAGTSNTTTSTTSGTASSGHVSKLTGATAQSTVDAGPNGSEAFLTNGISKSNPSSGWAPAKVTMDELVYTSLESAGSTFSDCKDYFSIFEKYGALNNIPPILLASFAMQESSCNPSVVGDSGGAFGLMQITSDKCGGAPNGNCNDPDFNVKTAAAYFATTLASNGGSVLVTIGQYNGWTPGMTYTSATAAASTGCCVCQNNLDYLQQLLNWWMQGKSAYSGKAGTFQNLAVCGDQS</sequence>
<feature type="region of interest" description="Disordered" evidence="5">
    <location>
        <begin position="1"/>
        <end position="64"/>
    </location>
</feature>
<dbReference type="InterPro" id="IPR008258">
    <property type="entry name" value="Transglycosylase_SLT_dom_1"/>
</dbReference>
<comment type="similarity">
    <text evidence="1">Belongs to the Gfa family.</text>
</comment>
<dbReference type="AlphaFoldDB" id="G7DWT6"/>
<name>G7DWT6_MIXOS</name>
<dbReference type="HOGENOM" id="CLU_436835_0_0_1"/>
<feature type="region of interest" description="Disordered" evidence="5">
    <location>
        <begin position="321"/>
        <end position="413"/>
    </location>
</feature>
<dbReference type="Gene3D" id="1.10.530.10">
    <property type="match status" value="1"/>
</dbReference>
<protein>
    <recommendedName>
        <fullName evidence="6">CENP-V/GFA domain-containing protein</fullName>
    </recommendedName>
</protein>
<dbReference type="STRING" id="764103.G7DWT6"/>
<feature type="compositionally biased region" description="Low complexity" evidence="5">
    <location>
        <begin position="384"/>
        <end position="409"/>
    </location>
</feature>
<dbReference type="PROSITE" id="PS51891">
    <property type="entry name" value="CENP_V_GFA"/>
    <property type="match status" value="1"/>
</dbReference>
<keyword evidence="8" id="KW-1185">Reference proteome</keyword>
<dbReference type="EMBL" id="BABT02000054">
    <property type="protein sequence ID" value="GAA95033.1"/>
    <property type="molecule type" value="Genomic_DNA"/>
</dbReference>
<comment type="caution">
    <text evidence="7">The sequence shown here is derived from an EMBL/GenBank/DDBJ whole genome shotgun (WGS) entry which is preliminary data.</text>
</comment>
<feature type="region of interest" description="Disordered" evidence="5">
    <location>
        <begin position="231"/>
        <end position="268"/>
    </location>
</feature>